<evidence type="ECO:0000259" key="1">
    <source>
        <dbReference type="Pfam" id="PF00534"/>
    </source>
</evidence>
<dbReference type="EMBL" id="CP003098">
    <property type="protein sequence ID" value="AET33357.1"/>
    <property type="molecule type" value="Genomic_DNA"/>
</dbReference>
<dbReference type="GO" id="GO:0016757">
    <property type="term" value="F:glycosyltransferase activity"/>
    <property type="evidence" value="ECO:0007669"/>
    <property type="project" value="InterPro"/>
</dbReference>
<dbReference type="PANTHER" id="PTHR12526">
    <property type="entry name" value="GLYCOSYLTRANSFERASE"/>
    <property type="match status" value="1"/>
</dbReference>
<name>G7VHZ7_9CREN</name>
<dbReference type="Pfam" id="PF00534">
    <property type="entry name" value="Glycos_transf_1"/>
    <property type="match status" value="1"/>
</dbReference>
<dbReference type="SUPFAM" id="SSF53756">
    <property type="entry name" value="UDP-Glycosyltransferase/glycogen phosphorylase"/>
    <property type="match status" value="1"/>
</dbReference>
<dbReference type="eggNOG" id="arCOG01409">
    <property type="taxonomic scope" value="Archaea"/>
</dbReference>
<dbReference type="InterPro" id="IPR001296">
    <property type="entry name" value="Glyco_trans_1"/>
</dbReference>
<accession>G7VHZ7</accession>
<reference evidence="2 3" key="1">
    <citation type="journal article" date="2012" name="J. Bacteriol.">
        <title>Complete genome sequence of strain 1860, a crenarchaeon of the genus pyrobaculum able to grow with various electron acceptors.</title>
        <authorList>
            <person name="Mardanov A.V."/>
            <person name="Gumerov V.M."/>
            <person name="Slobodkina G.B."/>
            <person name="Beletsky A.V."/>
            <person name="Bonch-Osmolovskaya E.A."/>
            <person name="Ravin N.V."/>
            <person name="Skryabin K.G."/>
        </authorList>
    </citation>
    <scope>NUCLEOTIDE SEQUENCE [LARGE SCALE GENOMIC DNA]</scope>
    <source>
        <strain evidence="2 3">1860</strain>
    </source>
</reference>
<dbReference type="OrthoDB" id="132546at2157"/>
<dbReference type="PANTHER" id="PTHR12526:SF622">
    <property type="entry name" value="GLYCOSYLTRANSFERASE (GROUP I)"/>
    <property type="match status" value="1"/>
</dbReference>
<dbReference type="HOGENOM" id="CLU_720835_0_0_2"/>
<keyword evidence="2" id="KW-0808">Transferase</keyword>
<dbReference type="BioCyc" id="PSP1104324:GJSN-1913-MONOMER"/>
<dbReference type="Gene3D" id="3.40.50.2000">
    <property type="entry name" value="Glycogen Phosphorylase B"/>
    <property type="match status" value="2"/>
</dbReference>
<proteinExistence type="predicted"/>
<gene>
    <name evidence="2" type="ORF">P186_1955</name>
</gene>
<dbReference type="RefSeq" id="WP_014289182.1">
    <property type="nucleotide sequence ID" value="NC_016645.1"/>
</dbReference>
<protein>
    <submittedName>
        <fullName evidence="2">Glycosyltransferase (Type 1)</fullName>
    </submittedName>
</protein>
<evidence type="ECO:0000313" key="2">
    <source>
        <dbReference type="EMBL" id="AET33357.1"/>
    </source>
</evidence>
<feature type="domain" description="Glycosyl transferase family 1" evidence="1">
    <location>
        <begin position="218"/>
        <end position="355"/>
    </location>
</feature>
<dbReference type="STRING" id="1104324.P186_1955"/>
<dbReference type="KEGG" id="pyr:P186_1955"/>
<evidence type="ECO:0000313" key="3">
    <source>
        <dbReference type="Proteomes" id="UP000005867"/>
    </source>
</evidence>
<organism evidence="2 3">
    <name type="scientific">Pyrobaculum ferrireducens</name>
    <dbReference type="NCBI Taxonomy" id="1104324"/>
    <lineage>
        <taxon>Archaea</taxon>
        <taxon>Thermoproteota</taxon>
        <taxon>Thermoprotei</taxon>
        <taxon>Thermoproteales</taxon>
        <taxon>Thermoproteaceae</taxon>
        <taxon>Pyrobaculum</taxon>
    </lineage>
</organism>
<dbReference type="GeneID" id="11596448"/>
<dbReference type="AlphaFoldDB" id="G7VHZ7"/>
<dbReference type="Proteomes" id="UP000005867">
    <property type="component" value="Chromosome"/>
</dbReference>
<sequence>MVTYLTGFNPYIYPRPFLFKRCCGAKIYRLRTFLGHYRNPQRQFQPPATPTASKTGRRYRGDPLKRVYPCQRIDGTTLLDALAYEYLYYPYVKELANDVVITLNTSGVLAARWAGRRVVVDLMDLWHCDREDVAFNAVDFAAFRRADCVIAWSRAIQTLLKSYGLKCVEYLPFGIDLEVFDPLKAPKNLIYEKYPQLEGKTIIGYSGGMWYVGGIERIGVEKILKAFKAIEKDEKDIVLVMQTHPSIQRIAKELNIKNFIYIPMTKFNDIYRLSLLRNIDIKIITSTKFLPVYLAERSSMFQFMANGGAILAEDTPGVRAVLKHEYNAYIVRLNDIEDMSNKLKILIKKITSEKTSARMQEMISRINIVGEYYKDMQMK</sequence>
<keyword evidence="3" id="KW-1185">Reference proteome</keyword>